<evidence type="ECO:0000256" key="1">
    <source>
        <dbReference type="SAM" id="MobiDB-lite"/>
    </source>
</evidence>
<sequence length="74" mass="8269">MAEPKCLQPCVSCVLIDSITQGRRLAYQIINPRRKFHHLVPSSCPCPFSTTDMSLPPSKRGTRDADVACIRTPR</sequence>
<evidence type="ECO:0000313" key="3">
    <source>
        <dbReference type="Proteomes" id="UP000053424"/>
    </source>
</evidence>
<reference evidence="2 3" key="1">
    <citation type="submission" date="2014-04" db="EMBL/GenBank/DDBJ databases">
        <authorList>
            <consortium name="DOE Joint Genome Institute"/>
            <person name="Kuo A."/>
            <person name="Gay G."/>
            <person name="Dore J."/>
            <person name="Kohler A."/>
            <person name="Nagy L.G."/>
            <person name="Floudas D."/>
            <person name="Copeland A."/>
            <person name="Barry K.W."/>
            <person name="Cichocki N."/>
            <person name="Veneault-Fourrey C."/>
            <person name="LaButti K."/>
            <person name="Lindquist E.A."/>
            <person name="Lipzen A."/>
            <person name="Lundell T."/>
            <person name="Morin E."/>
            <person name="Murat C."/>
            <person name="Sun H."/>
            <person name="Tunlid A."/>
            <person name="Henrissat B."/>
            <person name="Grigoriev I.V."/>
            <person name="Hibbett D.S."/>
            <person name="Martin F."/>
            <person name="Nordberg H.P."/>
            <person name="Cantor M.N."/>
            <person name="Hua S.X."/>
        </authorList>
    </citation>
    <scope>NUCLEOTIDE SEQUENCE [LARGE SCALE GENOMIC DNA]</scope>
    <source>
        <strain evidence="3">h7</strain>
    </source>
</reference>
<evidence type="ECO:0000313" key="2">
    <source>
        <dbReference type="EMBL" id="KIM43185.1"/>
    </source>
</evidence>
<keyword evidence="3" id="KW-1185">Reference proteome</keyword>
<dbReference type="EMBL" id="KN831776">
    <property type="protein sequence ID" value="KIM43185.1"/>
    <property type="molecule type" value="Genomic_DNA"/>
</dbReference>
<reference evidence="3" key="2">
    <citation type="submission" date="2015-01" db="EMBL/GenBank/DDBJ databases">
        <title>Evolutionary Origins and Diversification of the Mycorrhizal Mutualists.</title>
        <authorList>
            <consortium name="DOE Joint Genome Institute"/>
            <consortium name="Mycorrhizal Genomics Consortium"/>
            <person name="Kohler A."/>
            <person name="Kuo A."/>
            <person name="Nagy L.G."/>
            <person name="Floudas D."/>
            <person name="Copeland A."/>
            <person name="Barry K.W."/>
            <person name="Cichocki N."/>
            <person name="Veneault-Fourrey C."/>
            <person name="LaButti K."/>
            <person name="Lindquist E.A."/>
            <person name="Lipzen A."/>
            <person name="Lundell T."/>
            <person name="Morin E."/>
            <person name="Murat C."/>
            <person name="Riley R."/>
            <person name="Ohm R."/>
            <person name="Sun H."/>
            <person name="Tunlid A."/>
            <person name="Henrissat B."/>
            <person name="Grigoriev I.V."/>
            <person name="Hibbett D.S."/>
            <person name="Martin F."/>
        </authorList>
    </citation>
    <scope>NUCLEOTIDE SEQUENCE [LARGE SCALE GENOMIC DNA]</scope>
    <source>
        <strain evidence="3">h7</strain>
    </source>
</reference>
<protein>
    <submittedName>
        <fullName evidence="2">Uncharacterized protein</fullName>
    </submittedName>
</protein>
<dbReference type="AlphaFoldDB" id="A0A0C3C2R0"/>
<organism evidence="2 3">
    <name type="scientific">Hebeloma cylindrosporum</name>
    <dbReference type="NCBI Taxonomy" id="76867"/>
    <lineage>
        <taxon>Eukaryota</taxon>
        <taxon>Fungi</taxon>
        <taxon>Dikarya</taxon>
        <taxon>Basidiomycota</taxon>
        <taxon>Agaricomycotina</taxon>
        <taxon>Agaricomycetes</taxon>
        <taxon>Agaricomycetidae</taxon>
        <taxon>Agaricales</taxon>
        <taxon>Agaricineae</taxon>
        <taxon>Hymenogastraceae</taxon>
        <taxon>Hebeloma</taxon>
    </lineage>
</organism>
<gene>
    <name evidence="2" type="ORF">M413DRAFT_397736</name>
</gene>
<dbReference type="Proteomes" id="UP000053424">
    <property type="component" value="Unassembled WGS sequence"/>
</dbReference>
<name>A0A0C3C2R0_HEBCY</name>
<feature type="region of interest" description="Disordered" evidence="1">
    <location>
        <begin position="55"/>
        <end position="74"/>
    </location>
</feature>
<dbReference type="HOGENOM" id="CLU_2688108_0_0_1"/>
<accession>A0A0C3C2R0</accession>
<proteinExistence type="predicted"/>